<dbReference type="PANTHER" id="PTHR35561:SF1">
    <property type="entry name" value="RNA 2',3'-CYCLIC PHOSPHODIESTERASE"/>
    <property type="match status" value="1"/>
</dbReference>
<evidence type="ECO:0000256" key="2">
    <source>
        <dbReference type="HAMAP-Rule" id="MF_01940"/>
    </source>
</evidence>
<dbReference type="Proteomes" id="UP000431092">
    <property type="component" value="Unassembled WGS sequence"/>
</dbReference>
<dbReference type="Gene3D" id="3.90.1140.10">
    <property type="entry name" value="Cyclic phosphodiesterase"/>
    <property type="match status" value="1"/>
</dbReference>
<comment type="similarity">
    <text evidence="2">Belongs to the 2H phosphoesterase superfamily. ThpR family.</text>
</comment>
<dbReference type="EMBL" id="WLVL01000037">
    <property type="protein sequence ID" value="MTB72192.1"/>
    <property type="molecule type" value="Genomic_DNA"/>
</dbReference>
<proteinExistence type="inferred from homology"/>
<feature type="short sequence motif" description="HXTX 2" evidence="2">
    <location>
        <begin position="131"/>
        <end position="134"/>
    </location>
</feature>
<dbReference type="SUPFAM" id="SSF55144">
    <property type="entry name" value="LigT-like"/>
    <property type="match status" value="1"/>
</dbReference>
<evidence type="ECO:0000313" key="4">
    <source>
        <dbReference type="Proteomes" id="UP000431092"/>
    </source>
</evidence>
<protein>
    <recommendedName>
        <fullName evidence="2">RNA 2',3'-cyclic phosphodiesterase</fullName>
        <shortName evidence="2">RNA 2',3'-CPDase</shortName>
        <ecNumber evidence="2">3.1.4.58</ecNumber>
    </recommendedName>
</protein>
<name>A0A6I3IE05_9MICO</name>
<dbReference type="InterPro" id="IPR009097">
    <property type="entry name" value="Cyclic_Pdiesterase"/>
</dbReference>
<evidence type="ECO:0000256" key="1">
    <source>
        <dbReference type="ARBA" id="ARBA00022801"/>
    </source>
</evidence>
<dbReference type="GO" id="GO:0008664">
    <property type="term" value="F:RNA 2',3'-cyclic 3'-phosphodiesterase activity"/>
    <property type="evidence" value="ECO:0007669"/>
    <property type="project" value="UniProtKB-EC"/>
</dbReference>
<evidence type="ECO:0000313" key="3">
    <source>
        <dbReference type="EMBL" id="MTB72192.1"/>
    </source>
</evidence>
<feature type="active site" description="Proton acceptor" evidence="2">
    <location>
        <position position="131"/>
    </location>
</feature>
<dbReference type="HAMAP" id="MF_01940">
    <property type="entry name" value="RNA_CPDase"/>
    <property type="match status" value="1"/>
</dbReference>
<dbReference type="AlphaFoldDB" id="A0A6I3IE05"/>
<gene>
    <name evidence="3" type="primary">thpR</name>
    <name evidence="3" type="ORF">GGG17_09470</name>
</gene>
<dbReference type="EC" id="3.1.4.58" evidence="2"/>
<accession>A0A6I3IE05</accession>
<keyword evidence="1 2" id="KW-0378">Hydrolase</keyword>
<comment type="caution">
    <text evidence="3">The sequence shown here is derived from an EMBL/GenBank/DDBJ whole genome shotgun (WGS) entry which is preliminary data.</text>
</comment>
<dbReference type="NCBIfam" id="TIGR02258">
    <property type="entry name" value="2_5_ligase"/>
    <property type="match status" value="1"/>
</dbReference>
<dbReference type="PANTHER" id="PTHR35561">
    <property type="entry name" value="RNA 2',3'-CYCLIC PHOSPHODIESTERASE"/>
    <property type="match status" value="1"/>
</dbReference>
<sequence>MPRGRRMFLAVTPPEEVLADLEAFLEPRLDADPDLRWARPEQWHLTLAFLPSVSPSSLERLEERLDELTLQTEAFDLRLTGGGAFPGTADARVLWLGVDDPLDGLAPLARLCRSSANAAGTQVEGGPFRAHLTLARLGIARDVRRWLQVLDTYAGPTWTVDTLTLVESHLGQGAGGRARHVEHATYPFA</sequence>
<feature type="active site" description="Proton donor" evidence="2">
    <location>
        <position position="44"/>
    </location>
</feature>
<organism evidence="3 4">
    <name type="scientific">Arsenicicoccus cauae</name>
    <dbReference type="NCBI Taxonomy" id="2663847"/>
    <lineage>
        <taxon>Bacteria</taxon>
        <taxon>Bacillati</taxon>
        <taxon>Actinomycetota</taxon>
        <taxon>Actinomycetes</taxon>
        <taxon>Micrococcales</taxon>
        <taxon>Intrasporangiaceae</taxon>
        <taxon>Arsenicicoccus</taxon>
    </lineage>
</organism>
<comment type="catalytic activity">
    <reaction evidence="2">
        <text>a 3'-end 2',3'-cyclophospho-ribonucleotide-RNA + H2O = a 3'-end 2'-phospho-ribonucleotide-RNA + H(+)</text>
        <dbReference type="Rhea" id="RHEA:11828"/>
        <dbReference type="Rhea" id="RHEA-COMP:10464"/>
        <dbReference type="Rhea" id="RHEA-COMP:17353"/>
        <dbReference type="ChEBI" id="CHEBI:15377"/>
        <dbReference type="ChEBI" id="CHEBI:15378"/>
        <dbReference type="ChEBI" id="CHEBI:83064"/>
        <dbReference type="ChEBI" id="CHEBI:173113"/>
        <dbReference type="EC" id="3.1.4.58"/>
    </reaction>
</comment>
<feature type="short sequence motif" description="HXTX 1" evidence="2">
    <location>
        <begin position="44"/>
        <end position="47"/>
    </location>
</feature>
<dbReference type="InterPro" id="IPR004175">
    <property type="entry name" value="RNA_CPDase"/>
</dbReference>
<reference evidence="3 4" key="1">
    <citation type="submission" date="2019-11" db="EMBL/GenBank/DDBJ databases">
        <title>Whole genome sequencing identifies a novel species of the genus Arsenicicoccus isolated from human blood.</title>
        <authorList>
            <person name="Jeong J.H."/>
            <person name="Kweon O.J."/>
            <person name="Kim H.R."/>
            <person name="Kim T.-H."/>
            <person name="Ha S.-M."/>
            <person name="Lee M.-K."/>
        </authorList>
    </citation>
    <scope>NUCLEOTIDE SEQUENCE [LARGE SCALE GENOMIC DNA]</scope>
    <source>
        <strain evidence="3 4">MKL-02</strain>
    </source>
</reference>
<dbReference type="GO" id="GO:0004113">
    <property type="term" value="F:2',3'-cyclic-nucleotide 3'-phosphodiesterase activity"/>
    <property type="evidence" value="ECO:0007669"/>
    <property type="project" value="InterPro"/>
</dbReference>
<dbReference type="Pfam" id="PF13563">
    <property type="entry name" value="2_5_RNA_ligase2"/>
    <property type="match status" value="1"/>
</dbReference>
<keyword evidence="4" id="KW-1185">Reference proteome</keyword>
<dbReference type="RefSeq" id="WP_154593461.1">
    <property type="nucleotide sequence ID" value="NZ_WLVL01000037.1"/>
</dbReference>
<comment type="function">
    <text evidence="2">Hydrolyzes RNA 2',3'-cyclic phosphodiester to an RNA 2'-phosphomonoester.</text>
</comment>